<dbReference type="InterPro" id="IPR024618">
    <property type="entry name" value="DUF3857"/>
</dbReference>
<organism evidence="3 4">
    <name type="scientific">Zobellia amurskyensis</name>
    <dbReference type="NCBI Taxonomy" id="248905"/>
    <lineage>
        <taxon>Bacteria</taxon>
        <taxon>Pseudomonadati</taxon>
        <taxon>Bacteroidota</taxon>
        <taxon>Flavobacteriia</taxon>
        <taxon>Flavobacteriales</taxon>
        <taxon>Flavobacteriaceae</taxon>
        <taxon>Zobellia</taxon>
    </lineage>
</organism>
<feature type="domain" description="DUF3857" evidence="2">
    <location>
        <begin position="66"/>
        <end position="201"/>
    </location>
</feature>
<evidence type="ECO:0000313" key="3">
    <source>
        <dbReference type="EMBL" id="MUH35974.1"/>
    </source>
</evidence>
<dbReference type="Proteomes" id="UP000540519">
    <property type="component" value="Unassembled WGS sequence"/>
</dbReference>
<accession>A0A7X3D1B1</accession>
<dbReference type="InterPro" id="IPR002931">
    <property type="entry name" value="Transglutaminase-like"/>
</dbReference>
<dbReference type="Gene3D" id="3.10.620.30">
    <property type="match status" value="1"/>
</dbReference>
<keyword evidence="4" id="KW-1185">Reference proteome</keyword>
<gene>
    <name evidence="3" type="ORF">D9O36_08985</name>
</gene>
<evidence type="ECO:0000259" key="1">
    <source>
        <dbReference type="Pfam" id="PF01841"/>
    </source>
</evidence>
<dbReference type="Pfam" id="PF12969">
    <property type="entry name" value="DUF3857"/>
    <property type="match status" value="1"/>
</dbReference>
<dbReference type="EMBL" id="RCNR01000013">
    <property type="protein sequence ID" value="MUH35974.1"/>
    <property type="molecule type" value="Genomic_DNA"/>
</dbReference>
<dbReference type="InterPro" id="IPR038765">
    <property type="entry name" value="Papain-like_cys_pep_sf"/>
</dbReference>
<proteinExistence type="predicted"/>
<dbReference type="AlphaFoldDB" id="A0A7X3D1B1"/>
<evidence type="ECO:0000313" key="4">
    <source>
        <dbReference type="Proteomes" id="UP000540519"/>
    </source>
</evidence>
<reference evidence="3 4" key="1">
    <citation type="journal article" date="2019" name="Mar. Drugs">
        <title>Comparative Genomics and CAZyme Genome Repertoires of Marine Zobellia amurskyensis KMM 3526(T) and Zobellia laminariae KMM 3676(T).</title>
        <authorList>
            <person name="Chernysheva N."/>
            <person name="Bystritskaya E."/>
            <person name="Stenkova A."/>
            <person name="Golovkin I."/>
            <person name="Nedashkovskaya O."/>
            <person name="Isaeva M."/>
        </authorList>
    </citation>
    <scope>NUCLEOTIDE SEQUENCE [LARGE SCALE GENOMIC DNA]</scope>
    <source>
        <strain evidence="3 4">KMM 3526</strain>
    </source>
</reference>
<dbReference type="Pfam" id="PF01841">
    <property type="entry name" value="Transglut_core"/>
    <property type="match status" value="1"/>
</dbReference>
<name>A0A7X3D1B1_9FLAO</name>
<comment type="caution">
    <text evidence="3">The sequence shown here is derived from an EMBL/GenBank/DDBJ whole genome shotgun (WGS) entry which is preliminary data.</text>
</comment>
<dbReference type="OrthoDB" id="8595007at2"/>
<dbReference type="Gene3D" id="2.60.40.3140">
    <property type="match status" value="1"/>
</dbReference>
<sequence length="649" mass="74245">MCFVQNLQSQTRAMRLLFLFPLLLVSFFSTAQELNYNALLLKKELTENANAVVRLDEVEIEVLSQQKMTVKTTQAVTVLNRLGDRRARTGLGYDSDKKIKSIQIHVYDAMGNEIEKIKKKDFKDVSAADGFSLYNDYRYLYYDYTPINYPYTLVFEHEYETPDTGTIPSWFFLNGFLVSVEKSRYSITYANANLKPIIIEKNLENVDFDIKETSNSISYTANSIKAMKRESMSPSFDKICPKLMTRIKNFHYKGFDATVDNWKDLGTWVDEKLLSGRDKLSQETIAKAKSLVVGVEDDLEKAKIIYKYVQDNTRYISVQIGIGGLQPIAAVEVDRVKYGDCKGLSNYAKALLKEVGVTSYYAVVEAGGDKVDFEDDFADLAQGNHVILAIPYNDKYYWVDCTSQILPFGYVGSFTDDRKVMIVKPEGGEIVTTTAYLNENNYQSISSSYELKPDGSITGETKLMTKGSRYNSHFRLEEETEEEIVREIKNRWSSINNLTVANYNFQNNKSEVVFNENISLSATNYASLSGDRILFTANAFNNRNVVPDRYRNRKLPFEIQRGYLDEDDSVITLPEGYVVEALPSAKKIENEFGVYTVNFEHDAAHNTVNYKRSFFLKKGLYPKEKYNAYRDFRKEVASTDNAQIVLLKK</sequence>
<dbReference type="SUPFAM" id="SSF54001">
    <property type="entry name" value="Cysteine proteinases"/>
    <property type="match status" value="1"/>
</dbReference>
<dbReference type="Gene3D" id="2.60.120.1130">
    <property type="match status" value="1"/>
</dbReference>
<feature type="domain" description="Transglutaminase-like" evidence="1">
    <location>
        <begin position="288"/>
        <end position="399"/>
    </location>
</feature>
<protein>
    <submittedName>
        <fullName evidence="3">DUF3857 domain-containing protein</fullName>
    </submittedName>
</protein>
<evidence type="ECO:0000259" key="2">
    <source>
        <dbReference type="Pfam" id="PF12969"/>
    </source>
</evidence>